<reference evidence="1" key="1">
    <citation type="submission" date="2021-01" db="EMBL/GenBank/DDBJ databases">
        <title>Adiantum capillus-veneris genome.</title>
        <authorList>
            <person name="Fang Y."/>
            <person name="Liao Q."/>
        </authorList>
    </citation>
    <scope>NUCLEOTIDE SEQUENCE</scope>
    <source>
        <strain evidence="1">H3</strain>
        <tissue evidence="1">Leaf</tissue>
    </source>
</reference>
<dbReference type="AlphaFoldDB" id="A0A9D4UV12"/>
<accession>A0A9D4UV12</accession>
<dbReference type="EMBL" id="JABFUD020000011">
    <property type="protein sequence ID" value="KAI5074013.1"/>
    <property type="molecule type" value="Genomic_DNA"/>
</dbReference>
<keyword evidence="2" id="KW-1185">Reference proteome</keyword>
<dbReference type="Proteomes" id="UP000886520">
    <property type="component" value="Chromosome 11"/>
</dbReference>
<sequence>MTRANKPEDRWREVFCCEGYNQILTWGMQGLEPNINLGHAGTQALVFEPPRAYAQCFPQYRPSLIPEVQSHIAFIMKGSSRFIMILMLNPRGPPTIPMASTNKSASHNSIGKHK</sequence>
<name>A0A9D4UV12_ADICA</name>
<protein>
    <submittedName>
        <fullName evidence="1">Uncharacterized protein</fullName>
    </submittedName>
</protein>
<comment type="caution">
    <text evidence="1">The sequence shown here is derived from an EMBL/GenBank/DDBJ whole genome shotgun (WGS) entry which is preliminary data.</text>
</comment>
<gene>
    <name evidence="1" type="ORF">GOP47_0012026</name>
</gene>
<evidence type="ECO:0000313" key="1">
    <source>
        <dbReference type="EMBL" id="KAI5074013.1"/>
    </source>
</evidence>
<organism evidence="1 2">
    <name type="scientific">Adiantum capillus-veneris</name>
    <name type="common">Maidenhair fern</name>
    <dbReference type="NCBI Taxonomy" id="13818"/>
    <lineage>
        <taxon>Eukaryota</taxon>
        <taxon>Viridiplantae</taxon>
        <taxon>Streptophyta</taxon>
        <taxon>Embryophyta</taxon>
        <taxon>Tracheophyta</taxon>
        <taxon>Polypodiopsida</taxon>
        <taxon>Polypodiidae</taxon>
        <taxon>Polypodiales</taxon>
        <taxon>Pteridineae</taxon>
        <taxon>Pteridaceae</taxon>
        <taxon>Vittarioideae</taxon>
        <taxon>Adiantum</taxon>
    </lineage>
</organism>
<evidence type="ECO:0000313" key="2">
    <source>
        <dbReference type="Proteomes" id="UP000886520"/>
    </source>
</evidence>
<proteinExistence type="predicted"/>